<protein>
    <recommendedName>
        <fullName evidence="9">Indole-3-glycerol phosphate synthase</fullName>
        <shortName evidence="9">IGPS</shortName>
        <ecNumber evidence="9">4.1.1.48</ecNumber>
    </recommendedName>
</protein>
<dbReference type="SUPFAM" id="SSF51366">
    <property type="entry name" value="Ribulose-phoshate binding barrel"/>
    <property type="match status" value="1"/>
</dbReference>
<proteinExistence type="inferred from homology"/>
<keyword evidence="6 9" id="KW-0822">Tryptophan biosynthesis</keyword>
<evidence type="ECO:0000256" key="4">
    <source>
        <dbReference type="ARBA" id="ARBA00022605"/>
    </source>
</evidence>
<evidence type="ECO:0000256" key="10">
    <source>
        <dbReference type="SAM" id="Coils"/>
    </source>
</evidence>
<dbReference type="GO" id="GO:0000162">
    <property type="term" value="P:L-tryptophan biosynthetic process"/>
    <property type="evidence" value="ECO:0007669"/>
    <property type="project" value="UniProtKB-UniRule"/>
</dbReference>
<dbReference type="OrthoDB" id="9804217at2"/>
<evidence type="ECO:0000256" key="7">
    <source>
        <dbReference type="ARBA" id="ARBA00023141"/>
    </source>
</evidence>
<dbReference type="InterPro" id="IPR011060">
    <property type="entry name" value="RibuloseP-bd_barrel"/>
</dbReference>
<feature type="domain" description="Indole-3-glycerol phosphate synthase" evidence="11">
    <location>
        <begin position="3"/>
        <end position="251"/>
    </location>
</feature>
<evidence type="ECO:0000256" key="8">
    <source>
        <dbReference type="ARBA" id="ARBA00023239"/>
    </source>
</evidence>
<comment type="pathway">
    <text evidence="2 9">Amino-acid biosynthesis; L-tryptophan biosynthesis; L-tryptophan from chorismate: step 4/5.</text>
</comment>
<dbReference type="InterPro" id="IPR045186">
    <property type="entry name" value="Indole-3-glycerol_P_synth"/>
</dbReference>
<dbReference type="NCBIfam" id="NF001377">
    <property type="entry name" value="PRK00278.2-4"/>
    <property type="match status" value="1"/>
</dbReference>
<dbReference type="InterPro" id="IPR013785">
    <property type="entry name" value="Aldolase_TIM"/>
</dbReference>
<evidence type="ECO:0000259" key="11">
    <source>
        <dbReference type="Pfam" id="PF00218"/>
    </source>
</evidence>
<evidence type="ECO:0000256" key="6">
    <source>
        <dbReference type="ARBA" id="ARBA00022822"/>
    </source>
</evidence>
<dbReference type="InterPro" id="IPR001468">
    <property type="entry name" value="Indole-3-GlycerolPSynthase_CS"/>
</dbReference>
<keyword evidence="5 9" id="KW-0210">Decarboxylase</keyword>
<keyword evidence="10" id="KW-0175">Coiled coil</keyword>
<comment type="similarity">
    <text evidence="3 9">Belongs to the TrpC family.</text>
</comment>
<evidence type="ECO:0000313" key="13">
    <source>
        <dbReference type="Proteomes" id="UP000196365"/>
    </source>
</evidence>
<dbReference type="HAMAP" id="MF_00134_B">
    <property type="entry name" value="IGPS_B"/>
    <property type="match status" value="1"/>
</dbReference>
<dbReference type="FunFam" id="3.20.20.70:FF:000024">
    <property type="entry name" value="Indole-3-glycerol phosphate synthase"/>
    <property type="match status" value="1"/>
</dbReference>
<gene>
    <name evidence="9" type="primary">trpC</name>
    <name evidence="12" type="ORF">SAMN02745973_01849</name>
</gene>
<dbReference type="GO" id="GO:0004640">
    <property type="term" value="F:phosphoribosylanthranilate isomerase activity"/>
    <property type="evidence" value="ECO:0007669"/>
    <property type="project" value="TreeGrafter"/>
</dbReference>
<dbReference type="Gene3D" id="3.20.20.70">
    <property type="entry name" value="Aldolase class I"/>
    <property type="match status" value="1"/>
</dbReference>
<dbReference type="CDD" id="cd00331">
    <property type="entry name" value="IGPS"/>
    <property type="match status" value="1"/>
</dbReference>
<dbReference type="EC" id="4.1.1.48" evidence="9"/>
<sequence>MILDEIVKVKRKQLEKEKSKQSLKELIKKLEDREIRNFQTVLLKKNLSIIAEIKKASPSKGVLIEEFDFKKISKIYQELCVDAISVLTESHFFKGKKEYIKEVKAITNKPILRKDFIIDEYQVYQSFAIGADAILLIAAILPGKLKPFYQLASRLGLHVLIEVHNLEELQEALKTGGDMIGINNRDLKTFKVNLQQTQKLIREIPKNKIIVSESGISTEKDINKLKDLGVDAILVGETFMKNINDREKINAFLKACKEDTRNDKN</sequence>
<dbReference type="PANTHER" id="PTHR22854:SF2">
    <property type="entry name" value="INDOLE-3-GLYCEROL-PHOSPHATE SYNTHASE"/>
    <property type="match status" value="1"/>
</dbReference>
<dbReference type="InterPro" id="IPR013798">
    <property type="entry name" value="Indole-3-glycerol_P_synth_dom"/>
</dbReference>
<dbReference type="PROSITE" id="PS00614">
    <property type="entry name" value="IGPS"/>
    <property type="match status" value="1"/>
</dbReference>
<evidence type="ECO:0000256" key="9">
    <source>
        <dbReference type="HAMAP-Rule" id="MF_00134"/>
    </source>
</evidence>
<accession>A0A1T4NXJ1</accession>
<reference evidence="12 13" key="1">
    <citation type="submission" date="2017-02" db="EMBL/GenBank/DDBJ databases">
        <authorList>
            <person name="Peterson S.W."/>
        </authorList>
    </citation>
    <scope>NUCLEOTIDE SEQUENCE [LARGE SCALE GENOMIC DNA]</scope>
    <source>
        <strain evidence="12 13">DSM 15102</strain>
    </source>
</reference>
<feature type="coiled-coil region" evidence="10">
    <location>
        <begin position="9"/>
        <end position="36"/>
    </location>
</feature>
<dbReference type="UniPathway" id="UPA00035">
    <property type="reaction ID" value="UER00043"/>
</dbReference>
<dbReference type="Proteomes" id="UP000196365">
    <property type="component" value="Unassembled WGS sequence"/>
</dbReference>
<keyword evidence="8 9" id="KW-0456">Lyase</keyword>
<dbReference type="GO" id="GO:0004425">
    <property type="term" value="F:indole-3-glycerol-phosphate synthase activity"/>
    <property type="evidence" value="ECO:0007669"/>
    <property type="project" value="UniProtKB-UniRule"/>
</dbReference>
<comment type="catalytic activity">
    <reaction evidence="1 9">
        <text>1-(2-carboxyphenylamino)-1-deoxy-D-ribulose 5-phosphate + H(+) = (1S,2R)-1-C-(indol-3-yl)glycerol 3-phosphate + CO2 + H2O</text>
        <dbReference type="Rhea" id="RHEA:23476"/>
        <dbReference type="ChEBI" id="CHEBI:15377"/>
        <dbReference type="ChEBI" id="CHEBI:15378"/>
        <dbReference type="ChEBI" id="CHEBI:16526"/>
        <dbReference type="ChEBI" id="CHEBI:58613"/>
        <dbReference type="ChEBI" id="CHEBI:58866"/>
        <dbReference type="EC" id="4.1.1.48"/>
    </reaction>
</comment>
<dbReference type="AlphaFoldDB" id="A0A1T4NXJ1"/>
<keyword evidence="4 9" id="KW-0028">Amino-acid biosynthesis</keyword>
<dbReference type="RefSeq" id="WP_087679221.1">
    <property type="nucleotide sequence ID" value="NZ_FUWV01000013.1"/>
</dbReference>
<evidence type="ECO:0000256" key="1">
    <source>
        <dbReference type="ARBA" id="ARBA00001633"/>
    </source>
</evidence>
<name>A0A1T4NXJ1_9FIRM</name>
<dbReference type="Pfam" id="PF00218">
    <property type="entry name" value="IGPS"/>
    <property type="match status" value="1"/>
</dbReference>
<evidence type="ECO:0000256" key="3">
    <source>
        <dbReference type="ARBA" id="ARBA00008737"/>
    </source>
</evidence>
<dbReference type="EMBL" id="FUWV01000013">
    <property type="protein sequence ID" value="SJZ83931.1"/>
    <property type="molecule type" value="Genomic_DNA"/>
</dbReference>
<evidence type="ECO:0000256" key="2">
    <source>
        <dbReference type="ARBA" id="ARBA00004696"/>
    </source>
</evidence>
<evidence type="ECO:0000256" key="5">
    <source>
        <dbReference type="ARBA" id="ARBA00022793"/>
    </source>
</evidence>
<keyword evidence="7 9" id="KW-0057">Aromatic amino acid biosynthesis</keyword>
<keyword evidence="13" id="KW-1185">Reference proteome</keyword>
<evidence type="ECO:0000313" key="12">
    <source>
        <dbReference type="EMBL" id="SJZ83931.1"/>
    </source>
</evidence>
<dbReference type="PANTHER" id="PTHR22854">
    <property type="entry name" value="TRYPTOPHAN BIOSYNTHESIS PROTEIN"/>
    <property type="match status" value="1"/>
</dbReference>
<organism evidence="12 13">
    <name type="scientific">Garciella nitratireducens DSM 15102</name>
    <dbReference type="NCBI Taxonomy" id="1121911"/>
    <lineage>
        <taxon>Bacteria</taxon>
        <taxon>Bacillati</taxon>
        <taxon>Bacillota</taxon>
        <taxon>Clostridia</taxon>
        <taxon>Eubacteriales</taxon>
        <taxon>Eubacteriaceae</taxon>
        <taxon>Garciella</taxon>
    </lineage>
</organism>